<sequence length="51" mass="5709">MINNRMYLWGAETTTDTSGAIYELHALTKDFSETTARGTTPPPPRVVQRGR</sequence>
<dbReference type="EMBL" id="BAAAXF010000019">
    <property type="protein sequence ID" value="GAA3495640.1"/>
    <property type="molecule type" value="Genomic_DNA"/>
</dbReference>
<name>A0ABP6TKA2_9ACTN</name>
<gene>
    <name evidence="2" type="ORF">GCM10019016_027400</name>
</gene>
<feature type="region of interest" description="Disordered" evidence="1">
    <location>
        <begin position="31"/>
        <end position="51"/>
    </location>
</feature>
<evidence type="ECO:0000256" key="1">
    <source>
        <dbReference type="SAM" id="MobiDB-lite"/>
    </source>
</evidence>
<protein>
    <submittedName>
        <fullName evidence="2">Uncharacterized protein</fullName>
    </submittedName>
</protein>
<evidence type="ECO:0000313" key="2">
    <source>
        <dbReference type="EMBL" id="GAA3495640.1"/>
    </source>
</evidence>
<evidence type="ECO:0000313" key="3">
    <source>
        <dbReference type="Proteomes" id="UP001501455"/>
    </source>
</evidence>
<comment type="caution">
    <text evidence="2">The sequence shown here is derived from an EMBL/GenBank/DDBJ whole genome shotgun (WGS) entry which is preliminary data.</text>
</comment>
<proteinExistence type="predicted"/>
<accession>A0ABP6TKA2</accession>
<dbReference type="Proteomes" id="UP001501455">
    <property type="component" value="Unassembled WGS sequence"/>
</dbReference>
<reference evidence="3" key="1">
    <citation type="journal article" date="2019" name="Int. J. Syst. Evol. Microbiol.">
        <title>The Global Catalogue of Microorganisms (GCM) 10K type strain sequencing project: providing services to taxonomists for standard genome sequencing and annotation.</title>
        <authorList>
            <consortium name="The Broad Institute Genomics Platform"/>
            <consortium name="The Broad Institute Genome Sequencing Center for Infectious Disease"/>
            <person name="Wu L."/>
            <person name="Ma J."/>
        </authorList>
    </citation>
    <scope>NUCLEOTIDE SEQUENCE [LARGE SCALE GENOMIC DNA]</scope>
    <source>
        <strain evidence="3">JCM 4816</strain>
    </source>
</reference>
<keyword evidence="3" id="KW-1185">Reference proteome</keyword>
<organism evidence="2 3">
    <name type="scientific">Streptomyces prasinosporus</name>
    <dbReference type="NCBI Taxonomy" id="68256"/>
    <lineage>
        <taxon>Bacteria</taxon>
        <taxon>Bacillati</taxon>
        <taxon>Actinomycetota</taxon>
        <taxon>Actinomycetes</taxon>
        <taxon>Kitasatosporales</taxon>
        <taxon>Streptomycetaceae</taxon>
        <taxon>Streptomyces</taxon>
        <taxon>Streptomyces albogriseolus group</taxon>
    </lineage>
</organism>